<feature type="signal peptide" evidence="1">
    <location>
        <begin position="1"/>
        <end position="21"/>
    </location>
</feature>
<comment type="caution">
    <text evidence="2">The sequence shown here is derived from an EMBL/GenBank/DDBJ whole genome shotgun (WGS) entry which is preliminary data.</text>
</comment>
<reference evidence="2" key="1">
    <citation type="submission" date="2021-04" db="EMBL/GenBank/DDBJ databases">
        <title>Ouciella asimina sp. nov., isolated from the surface seawater in the hydrothermal field of Okinawa Trough.</title>
        <authorList>
            <person name="Shuang W."/>
        </authorList>
    </citation>
    <scope>NUCLEOTIDE SEQUENCE</scope>
    <source>
        <strain evidence="2">LXI357</strain>
    </source>
</reference>
<dbReference type="Proteomes" id="UP000676996">
    <property type="component" value="Unassembled WGS sequence"/>
</dbReference>
<evidence type="ECO:0000256" key="1">
    <source>
        <dbReference type="SAM" id="SignalP"/>
    </source>
</evidence>
<feature type="chain" id="PRO_5035835840" evidence="1">
    <location>
        <begin position="22"/>
        <end position="81"/>
    </location>
</feature>
<sequence>MRTLIVFAGGLALCTATIATAHEEKPQTEHQATTMQPSDRSVSLDRTICVKHEPFTGSRIAKKTCHSYRDWLKQGIDPLDR</sequence>
<evidence type="ECO:0000313" key="2">
    <source>
        <dbReference type="EMBL" id="MBR0551163.1"/>
    </source>
</evidence>
<keyword evidence="1" id="KW-0732">Signal</keyword>
<keyword evidence="3" id="KW-1185">Reference proteome</keyword>
<dbReference type="EMBL" id="JAGRQC010000001">
    <property type="protein sequence ID" value="MBR0551163.1"/>
    <property type="molecule type" value="Genomic_DNA"/>
</dbReference>
<gene>
    <name evidence="2" type="ORF">J7S20_01435</name>
</gene>
<dbReference type="AlphaFoldDB" id="A0A8T4I9Y8"/>
<protein>
    <submittedName>
        <fullName evidence="2">Uncharacterized protein</fullName>
    </submittedName>
</protein>
<accession>A0A8T4I9Y8</accession>
<dbReference type="RefSeq" id="WP_284052453.1">
    <property type="nucleotide sequence ID" value="NZ_JAGRQC010000001.1"/>
</dbReference>
<name>A0A8T4I9Y8_9SPHN</name>
<proteinExistence type="predicted"/>
<organism evidence="2 3">
    <name type="scientific">Stakelama marina</name>
    <dbReference type="NCBI Taxonomy" id="2826939"/>
    <lineage>
        <taxon>Bacteria</taxon>
        <taxon>Pseudomonadati</taxon>
        <taxon>Pseudomonadota</taxon>
        <taxon>Alphaproteobacteria</taxon>
        <taxon>Sphingomonadales</taxon>
        <taxon>Sphingomonadaceae</taxon>
        <taxon>Stakelama</taxon>
    </lineage>
</organism>
<evidence type="ECO:0000313" key="3">
    <source>
        <dbReference type="Proteomes" id="UP000676996"/>
    </source>
</evidence>